<dbReference type="Proteomes" id="UP000197596">
    <property type="component" value="Unassembled WGS sequence"/>
</dbReference>
<evidence type="ECO:0000256" key="1">
    <source>
        <dbReference type="ARBA" id="ARBA00006056"/>
    </source>
</evidence>
<protein>
    <submittedName>
        <fullName evidence="3">Dehydrogenase</fullName>
    </submittedName>
</protein>
<dbReference type="AlphaFoldDB" id="A0A246WQ51"/>
<dbReference type="EMBL" id="NJGU01000008">
    <property type="protein sequence ID" value="OWY28185.1"/>
    <property type="molecule type" value="Genomic_DNA"/>
</dbReference>
<dbReference type="GO" id="GO:0016491">
    <property type="term" value="F:oxidoreductase activity"/>
    <property type="evidence" value="ECO:0007669"/>
    <property type="project" value="UniProtKB-KW"/>
</dbReference>
<dbReference type="InterPro" id="IPR003767">
    <property type="entry name" value="Malate/L-lactate_DH-like"/>
</dbReference>
<proteinExistence type="inferred from homology"/>
<dbReference type="Pfam" id="PF02615">
    <property type="entry name" value="Ldh_2"/>
    <property type="match status" value="1"/>
</dbReference>
<dbReference type="InterPro" id="IPR036111">
    <property type="entry name" value="Mal/L-sulfo/L-lacto_DH-like_sf"/>
</dbReference>
<comment type="similarity">
    <text evidence="1">Belongs to the LDH2/MDH2 oxidoreductase family.</text>
</comment>
<comment type="caution">
    <text evidence="3">The sequence shown here is derived from an EMBL/GenBank/DDBJ whole genome shotgun (WGS) entry which is preliminary data.</text>
</comment>
<gene>
    <name evidence="3" type="ORF">CEJ42_16345</name>
</gene>
<keyword evidence="2" id="KW-0560">Oxidoreductase</keyword>
<organism evidence="3 4">
    <name type="scientific">Herbaspirillum robiniae</name>
    <dbReference type="NCBI Taxonomy" id="2014887"/>
    <lineage>
        <taxon>Bacteria</taxon>
        <taxon>Pseudomonadati</taxon>
        <taxon>Pseudomonadota</taxon>
        <taxon>Betaproteobacteria</taxon>
        <taxon>Burkholderiales</taxon>
        <taxon>Oxalobacteraceae</taxon>
        <taxon>Herbaspirillum</taxon>
    </lineage>
</organism>
<dbReference type="SUPFAM" id="SSF89733">
    <property type="entry name" value="L-sulfolactate dehydrogenase-like"/>
    <property type="match status" value="1"/>
</dbReference>
<dbReference type="PANTHER" id="PTHR11091:SF0">
    <property type="entry name" value="MALATE DEHYDROGENASE"/>
    <property type="match status" value="1"/>
</dbReference>
<dbReference type="RefSeq" id="WP_088751812.1">
    <property type="nucleotide sequence ID" value="NZ_NJGU01000008.1"/>
</dbReference>
<reference evidence="3 4" key="1">
    <citation type="submission" date="2017-06" db="EMBL/GenBank/DDBJ databases">
        <title>Herbaspirillum phytohormonus sp. nov., isolated from the root nodule of Robinia pseudoacacia in lead-zinc mine.</title>
        <authorList>
            <person name="Fan M."/>
            <person name="Lin Y."/>
        </authorList>
    </citation>
    <scope>NUCLEOTIDE SEQUENCE [LARGE SCALE GENOMIC DNA]</scope>
    <source>
        <strain evidence="3 4">HZ10</strain>
    </source>
</reference>
<dbReference type="InterPro" id="IPR043144">
    <property type="entry name" value="Mal/L-sulf/L-lact_DH-like_ah"/>
</dbReference>
<evidence type="ECO:0000313" key="3">
    <source>
        <dbReference type="EMBL" id="OWY28185.1"/>
    </source>
</evidence>
<dbReference type="Gene3D" id="3.30.60.50">
    <property type="entry name" value="Hypothetical oxidoreductase yiak, domain 3"/>
    <property type="match status" value="1"/>
</dbReference>
<evidence type="ECO:0000313" key="4">
    <source>
        <dbReference type="Proteomes" id="UP000197596"/>
    </source>
</evidence>
<name>A0A246WQ51_9BURK</name>
<dbReference type="PANTHER" id="PTHR11091">
    <property type="entry name" value="OXIDOREDUCTASE-RELATED"/>
    <property type="match status" value="1"/>
</dbReference>
<evidence type="ECO:0000256" key="2">
    <source>
        <dbReference type="ARBA" id="ARBA00023002"/>
    </source>
</evidence>
<sequence>MSEKIRIESEQALQVGVAALTKAGVPDVGARMQMDLLLEAELRGRASHGLLRLPRVIERIRNGVANPVTEGTSRWRGDALLQVDGQQGLGPVVAWAALEKISVRAKTTGLAAAAISNNNHLGMLALYAERVAREGQVLIALTTSEALVHPWGGREAMIGTNPVAVGVPATPDPFVLDMATSLISMGQVHDYANRGQALQPGWALDAKGDPTIDAAAAKDGAIAPFGGAKGYALGLAFEILVGALTASALGRDVTGTLDSTKLCNKGDVFIVIEPESDAMTQSVTDYLNMLRSSVPAVAERPVVVPGDRALLQRDASLKGGVLIAPEVWQRIRDLADPAGNELGSSLLH</sequence>
<dbReference type="InterPro" id="IPR043143">
    <property type="entry name" value="Mal/L-sulf/L-lact_DH-like_NADP"/>
</dbReference>
<dbReference type="Gene3D" id="1.10.1530.10">
    <property type="match status" value="1"/>
</dbReference>
<dbReference type="Gene3D" id="3.30.1370.60">
    <property type="entry name" value="Hypothetical oxidoreductase yiak, domain 2"/>
    <property type="match status" value="1"/>
</dbReference>
<accession>A0A246WQ51</accession>